<keyword evidence="11" id="KW-1185">Reference proteome</keyword>
<keyword evidence="2" id="KW-0723">Serine/threonine-protein kinase</keyword>
<evidence type="ECO:0000313" key="11">
    <source>
        <dbReference type="Proteomes" id="UP000015105"/>
    </source>
</evidence>
<dbReference type="PANTHER" id="PTHR27006">
    <property type="entry name" value="PROMASTIGOTE SURFACE ANTIGEN PROTEIN PSA"/>
    <property type="match status" value="1"/>
</dbReference>
<dbReference type="Proteomes" id="UP000015105">
    <property type="component" value="Chromosome 2D"/>
</dbReference>
<keyword evidence="4" id="KW-0547">Nucleotide-binding</keyword>
<evidence type="ECO:0000256" key="4">
    <source>
        <dbReference type="ARBA" id="ARBA00022741"/>
    </source>
</evidence>
<dbReference type="InterPro" id="IPR000719">
    <property type="entry name" value="Prot_kinase_dom"/>
</dbReference>
<dbReference type="STRING" id="200361.A0A453D3K6"/>
<evidence type="ECO:0000256" key="5">
    <source>
        <dbReference type="ARBA" id="ARBA00022777"/>
    </source>
</evidence>
<reference evidence="11" key="1">
    <citation type="journal article" date="2014" name="Science">
        <title>Ancient hybridizations among the ancestral genomes of bread wheat.</title>
        <authorList>
            <consortium name="International Wheat Genome Sequencing Consortium,"/>
            <person name="Marcussen T."/>
            <person name="Sandve S.R."/>
            <person name="Heier L."/>
            <person name="Spannagl M."/>
            <person name="Pfeifer M."/>
            <person name="Jakobsen K.S."/>
            <person name="Wulff B.B."/>
            <person name="Steuernagel B."/>
            <person name="Mayer K.F."/>
            <person name="Olsen O.A."/>
        </authorList>
    </citation>
    <scope>NUCLEOTIDE SEQUENCE [LARGE SCALE GENOMIC DNA]</scope>
    <source>
        <strain evidence="11">cv. AL8/78</strain>
    </source>
</reference>
<reference evidence="11" key="2">
    <citation type="journal article" date="2017" name="Nat. Plants">
        <title>The Aegilops tauschii genome reveals multiple impacts of transposons.</title>
        <authorList>
            <person name="Zhao G."/>
            <person name="Zou C."/>
            <person name="Li K."/>
            <person name="Wang K."/>
            <person name="Li T."/>
            <person name="Gao L."/>
            <person name="Zhang X."/>
            <person name="Wang H."/>
            <person name="Yang Z."/>
            <person name="Liu X."/>
            <person name="Jiang W."/>
            <person name="Mao L."/>
            <person name="Kong X."/>
            <person name="Jiao Y."/>
            <person name="Jia J."/>
        </authorList>
    </citation>
    <scope>NUCLEOTIDE SEQUENCE [LARGE SCALE GENOMIC DNA]</scope>
    <source>
        <strain evidence="11">cv. AL8/78</strain>
    </source>
</reference>
<dbReference type="AlphaFoldDB" id="A0A453D3K6"/>
<evidence type="ECO:0000259" key="9">
    <source>
        <dbReference type="PROSITE" id="PS50011"/>
    </source>
</evidence>
<comment type="catalytic activity">
    <reaction evidence="7">
        <text>L-threonyl-[protein] + ATP = O-phospho-L-threonyl-[protein] + ADP + H(+)</text>
        <dbReference type="Rhea" id="RHEA:46608"/>
        <dbReference type="Rhea" id="RHEA-COMP:11060"/>
        <dbReference type="Rhea" id="RHEA-COMP:11605"/>
        <dbReference type="ChEBI" id="CHEBI:15378"/>
        <dbReference type="ChEBI" id="CHEBI:30013"/>
        <dbReference type="ChEBI" id="CHEBI:30616"/>
        <dbReference type="ChEBI" id="CHEBI:61977"/>
        <dbReference type="ChEBI" id="CHEBI:456216"/>
        <dbReference type="EC" id="2.7.11.1"/>
    </reaction>
</comment>
<dbReference type="PROSITE" id="PS50011">
    <property type="entry name" value="PROTEIN_KINASE_DOM"/>
    <property type="match status" value="1"/>
</dbReference>
<dbReference type="Gramene" id="AET2Gv21074100.1">
    <property type="protein sequence ID" value="AET2Gv21074100.1"/>
    <property type="gene ID" value="AET2Gv21074100"/>
</dbReference>
<dbReference type="InterPro" id="IPR008271">
    <property type="entry name" value="Ser/Thr_kinase_AS"/>
</dbReference>
<dbReference type="EC" id="2.7.11.1" evidence="1"/>
<name>A0A453D3K6_AEGTS</name>
<dbReference type="SUPFAM" id="SSF56112">
    <property type="entry name" value="Protein kinase-like (PK-like)"/>
    <property type="match status" value="1"/>
</dbReference>
<protein>
    <recommendedName>
        <fullName evidence="1">non-specific serine/threonine protein kinase</fullName>
        <ecNumber evidence="1">2.7.11.1</ecNumber>
    </recommendedName>
</protein>
<dbReference type="InterPro" id="IPR011009">
    <property type="entry name" value="Kinase-like_dom_sf"/>
</dbReference>
<accession>A0A453D3K6</accession>
<keyword evidence="5" id="KW-0418">Kinase</keyword>
<evidence type="ECO:0000313" key="10">
    <source>
        <dbReference type="EnsemblPlants" id="AET2Gv21074100.1"/>
    </source>
</evidence>
<dbReference type="GO" id="GO:0004674">
    <property type="term" value="F:protein serine/threonine kinase activity"/>
    <property type="evidence" value="ECO:0007669"/>
    <property type="project" value="UniProtKB-KW"/>
</dbReference>
<evidence type="ECO:0000256" key="6">
    <source>
        <dbReference type="ARBA" id="ARBA00022840"/>
    </source>
</evidence>
<evidence type="ECO:0000256" key="2">
    <source>
        <dbReference type="ARBA" id="ARBA00022527"/>
    </source>
</evidence>
<organism evidence="10 11">
    <name type="scientific">Aegilops tauschii subsp. strangulata</name>
    <name type="common">Goatgrass</name>
    <dbReference type="NCBI Taxonomy" id="200361"/>
    <lineage>
        <taxon>Eukaryota</taxon>
        <taxon>Viridiplantae</taxon>
        <taxon>Streptophyta</taxon>
        <taxon>Embryophyta</taxon>
        <taxon>Tracheophyta</taxon>
        <taxon>Spermatophyta</taxon>
        <taxon>Magnoliopsida</taxon>
        <taxon>Liliopsida</taxon>
        <taxon>Poales</taxon>
        <taxon>Poaceae</taxon>
        <taxon>BOP clade</taxon>
        <taxon>Pooideae</taxon>
        <taxon>Triticodae</taxon>
        <taxon>Triticeae</taxon>
        <taxon>Triticinae</taxon>
        <taxon>Aegilops</taxon>
    </lineage>
</organism>
<evidence type="ECO:0000256" key="8">
    <source>
        <dbReference type="ARBA" id="ARBA00048679"/>
    </source>
</evidence>
<evidence type="ECO:0000256" key="3">
    <source>
        <dbReference type="ARBA" id="ARBA00022679"/>
    </source>
</evidence>
<dbReference type="Pfam" id="PF00069">
    <property type="entry name" value="Pkinase"/>
    <property type="match status" value="1"/>
</dbReference>
<sequence length="94" mass="10573">MVEPTGTPSVRASLNWMKRLEIIRGIAQGVRYLHDGSEKNVAHRDLKPSNVLLDHQCRPNIADFGTAKLFRDDQTGTQTVVITPNLTHSVYFMP</sequence>
<evidence type="ECO:0000256" key="1">
    <source>
        <dbReference type="ARBA" id="ARBA00012513"/>
    </source>
</evidence>
<comment type="catalytic activity">
    <reaction evidence="8">
        <text>L-seryl-[protein] + ATP = O-phospho-L-seryl-[protein] + ADP + H(+)</text>
        <dbReference type="Rhea" id="RHEA:17989"/>
        <dbReference type="Rhea" id="RHEA-COMP:9863"/>
        <dbReference type="Rhea" id="RHEA-COMP:11604"/>
        <dbReference type="ChEBI" id="CHEBI:15378"/>
        <dbReference type="ChEBI" id="CHEBI:29999"/>
        <dbReference type="ChEBI" id="CHEBI:30616"/>
        <dbReference type="ChEBI" id="CHEBI:83421"/>
        <dbReference type="ChEBI" id="CHEBI:456216"/>
        <dbReference type="EC" id="2.7.11.1"/>
    </reaction>
</comment>
<evidence type="ECO:0000256" key="7">
    <source>
        <dbReference type="ARBA" id="ARBA00047899"/>
    </source>
</evidence>
<dbReference type="FunFam" id="1.10.510.10:FF:001023">
    <property type="entry name" value="Os07g0541700 protein"/>
    <property type="match status" value="1"/>
</dbReference>
<dbReference type="EnsemblPlants" id="AET2Gv21074100.1">
    <property type="protein sequence ID" value="AET2Gv21074100.1"/>
    <property type="gene ID" value="AET2Gv21074100"/>
</dbReference>
<feature type="domain" description="Protein kinase" evidence="9">
    <location>
        <begin position="1"/>
        <end position="94"/>
    </location>
</feature>
<dbReference type="GO" id="GO:0005524">
    <property type="term" value="F:ATP binding"/>
    <property type="evidence" value="ECO:0007669"/>
    <property type="project" value="UniProtKB-KW"/>
</dbReference>
<dbReference type="Gene3D" id="1.10.510.10">
    <property type="entry name" value="Transferase(Phosphotransferase) domain 1"/>
    <property type="match status" value="1"/>
</dbReference>
<keyword evidence="3" id="KW-0808">Transferase</keyword>
<proteinExistence type="predicted"/>
<keyword evidence="6" id="KW-0067">ATP-binding</keyword>
<reference evidence="10" key="3">
    <citation type="journal article" date="2017" name="Nature">
        <title>Genome sequence of the progenitor of the wheat D genome Aegilops tauschii.</title>
        <authorList>
            <person name="Luo M.C."/>
            <person name="Gu Y.Q."/>
            <person name="Puiu D."/>
            <person name="Wang H."/>
            <person name="Twardziok S.O."/>
            <person name="Deal K.R."/>
            <person name="Huo N."/>
            <person name="Zhu T."/>
            <person name="Wang L."/>
            <person name="Wang Y."/>
            <person name="McGuire P.E."/>
            <person name="Liu S."/>
            <person name="Long H."/>
            <person name="Ramasamy R.K."/>
            <person name="Rodriguez J.C."/>
            <person name="Van S.L."/>
            <person name="Yuan L."/>
            <person name="Wang Z."/>
            <person name="Xia Z."/>
            <person name="Xiao L."/>
            <person name="Anderson O.D."/>
            <person name="Ouyang S."/>
            <person name="Liang Y."/>
            <person name="Zimin A.V."/>
            <person name="Pertea G."/>
            <person name="Qi P."/>
            <person name="Bennetzen J.L."/>
            <person name="Dai X."/>
            <person name="Dawson M.W."/>
            <person name="Muller H.G."/>
            <person name="Kugler K."/>
            <person name="Rivarola-Duarte L."/>
            <person name="Spannagl M."/>
            <person name="Mayer K.F.X."/>
            <person name="Lu F.H."/>
            <person name="Bevan M.W."/>
            <person name="Leroy P."/>
            <person name="Li P."/>
            <person name="You F.M."/>
            <person name="Sun Q."/>
            <person name="Liu Z."/>
            <person name="Lyons E."/>
            <person name="Wicker T."/>
            <person name="Salzberg S.L."/>
            <person name="Devos K.M."/>
            <person name="Dvorak J."/>
        </authorList>
    </citation>
    <scope>NUCLEOTIDE SEQUENCE [LARGE SCALE GENOMIC DNA]</scope>
    <source>
        <strain evidence="10">cv. AL8/78</strain>
    </source>
</reference>
<reference evidence="10" key="5">
    <citation type="journal article" date="2021" name="G3 (Bethesda)">
        <title>Aegilops tauschii genome assembly Aet v5.0 features greater sequence contiguity and improved annotation.</title>
        <authorList>
            <person name="Wang L."/>
            <person name="Zhu T."/>
            <person name="Rodriguez J.C."/>
            <person name="Deal K.R."/>
            <person name="Dubcovsky J."/>
            <person name="McGuire P.E."/>
            <person name="Lux T."/>
            <person name="Spannagl M."/>
            <person name="Mayer K.F.X."/>
            <person name="Baldrich P."/>
            <person name="Meyers B.C."/>
            <person name="Huo N."/>
            <person name="Gu Y.Q."/>
            <person name="Zhou H."/>
            <person name="Devos K.M."/>
            <person name="Bennetzen J.L."/>
            <person name="Unver T."/>
            <person name="Budak H."/>
            <person name="Gulick P.J."/>
            <person name="Galiba G."/>
            <person name="Kalapos B."/>
            <person name="Nelson D.R."/>
            <person name="Li P."/>
            <person name="You F.M."/>
            <person name="Luo M.C."/>
            <person name="Dvorak J."/>
        </authorList>
    </citation>
    <scope>NUCLEOTIDE SEQUENCE [LARGE SCALE GENOMIC DNA]</scope>
    <source>
        <strain evidence="10">cv. AL8/78</strain>
    </source>
</reference>
<dbReference type="PROSITE" id="PS00108">
    <property type="entry name" value="PROTEIN_KINASE_ST"/>
    <property type="match status" value="1"/>
</dbReference>
<reference evidence="10" key="4">
    <citation type="submission" date="2019-03" db="UniProtKB">
        <authorList>
            <consortium name="EnsemblPlants"/>
        </authorList>
    </citation>
    <scope>IDENTIFICATION</scope>
</reference>
<dbReference type="PANTHER" id="PTHR27006:SF601">
    <property type="entry name" value="PROTEIN KINASE DOMAIN-CONTAINING PROTEIN"/>
    <property type="match status" value="1"/>
</dbReference>